<evidence type="ECO:0000313" key="4">
    <source>
        <dbReference type="EMBL" id="KAK9416870.1"/>
    </source>
</evidence>
<feature type="compositionally biased region" description="Basic and acidic residues" evidence="3">
    <location>
        <begin position="18"/>
        <end position="28"/>
    </location>
</feature>
<name>A0ABR2UQC2_9PEZI</name>
<evidence type="ECO:0000313" key="5">
    <source>
        <dbReference type="Proteomes" id="UP001408356"/>
    </source>
</evidence>
<evidence type="ECO:0000256" key="2">
    <source>
        <dbReference type="ARBA" id="ARBA00038358"/>
    </source>
</evidence>
<evidence type="ECO:0000256" key="3">
    <source>
        <dbReference type="SAM" id="MobiDB-lite"/>
    </source>
</evidence>
<feature type="region of interest" description="Disordered" evidence="3">
    <location>
        <begin position="1"/>
        <end position="28"/>
    </location>
</feature>
<dbReference type="Proteomes" id="UP001408356">
    <property type="component" value="Unassembled WGS sequence"/>
</dbReference>
<sequence>MAATLEVSENMASSSPSSDKDSILRRTDSTLSDTIEEVDQTEDNPSLAWAKSSTVYDIQELFAENILAKTLRTAIKSAQYLPNVFPEYVPQDGPEAGKYHLREADFWTCGFFPGMLYSMLERAVKFPQSLHSTSDGVDPQDLREELFRLCRVWAEPLYPMADRTDTHDIGFIIMPALHLDWELTGNQRSLDSIIRAARSLASRYVPSARAIRSWDLLRKKDVEILSMEENLILIIDSICNLDLLYYAAAHSLHNQDLRDIATEHATTLLDTHLHPEPTLSRSEDAYAGQWYSTCHVANLDPKTGAIKRRMTAQGYADHSTWARGQSWAILGYAQTYMWTKDEKFLQAACGCAEYFLHRLETSPPCVEVPSSSGRKATKGRYTPLWDFDAPIDDPTNVMNPLRDSSSGTIAANGLVIISQALAALDQNALAGRFRRAAMTIVEDVLDFALAEEKARITGPTDAVISVEDVEVGKNFEGILKFGTANNNTKARKRSAANMALSLSWSFEAYFAARSKGSDLGFVGGTVPSPRDLFRALNQEPKSVA</sequence>
<accession>A0ABR2UQC2</accession>
<keyword evidence="1" id="KW-0378">Hydrolase</keyword>
<organism evidence="4 5">
    <name type="scientific">Seiridium unicorne</name>
    <dbReference type="NCBI Taxonomy" id="138068"/>
    <lineage>
        <taxon>Eukaryota</taxon>
        <taxon>Fungi</taxon>
        <taxon>Dikarya</taxon>
        <taxon>Ascomycota</taxon>
        <taxon>Pezizomycotina</taxon>
        <taxon>Sordariomycetes</taxon>
        <taxon>Xylariomycetidae</taxon>
        <taxon>Amphisphaeriales</taxon>
        <taxon>Sporocadaceae</taxon>
        <taxon>Seiridium</taxon>
    </lineage>
</organism>
<dbReference type="InterPro" id="IPR012341">
    <property type="entry name" value="6hp_glycosidase-like_sf"/>
</dbReference>
<proteinExistence type="inferred from homology"/>
<dbReference type="PANTHER" id="PTHR36845:SF1">
    <property type="entry name" value="HYDROLASE, PUTATIVE (AFU_ORTHOLOGUE AFUA_7G05090)-RELATED"/>
    <property type="match status" value="1"/>
</dbReference>
<gene>
    <name evidence="4" type="ORF">SUNI508_09342</name>
</gene>
<evidence type="ECO:0000256" key="1">
    <source>
        <dbReference type="ARBA" id="ARBA00022801"/>
    </source>
</evidence>
<dbReference type="EMBL" id="JARVKF010000403">
    <property type="protein sequence ID" value="KAK9416870.1"/>
    <property type="molecule type" value="Genomic_DNA"/>
</dbReference>
<comment type="similarity">
    <text evidence="2">Belongs to the glycosyl hydrolase 88 family.</text>
</comment>
<protein>
    <submittedName>
        <fullName evidence="4">Six-hairpin glycosidase-like protein</fullName>
    </submittedName>
</protein>
<dbReference type="SUPFAM" id="SSF48208">
    <property type="entry name" value="Six-hairpin glycosidases"/>
    <property type="match status" value="1"/>
</dbReference>
<keyword evidence="5" id="KW-1185">Reference proteome</keyword>
<dbReference type="Gene3D" id="1.50.10.10">
    <property type="match status" value="1"/>
</dbReference>
<comment type="caution">
    <text evidence="4">The sequence shown here is derived from an EMBL/GenBank/DDBJ whole genome shotgun (WGS) entry which is preliminary data.</text>
</comment>
<dbReference type="PANTHER" id="PTHR36845">
    <property type="entry name" value="HYDROLASE, PUTATIVE (AFU_ORTHOLOGUE AFUA_7G05090)-RELATED"/>
    <property type="match status" value="1"/>
</dbReference>
<dbReference type="InterPro" id="IPR052369">
    <property type="entry name" value="UG_Glycosaminoglycan_Hydrolase"/>
</dbReference>
<reference evidence="4 5" key="1">
    <citation type="journal article" date="2024" name="J. Plant Pathol.">
        <title>Sequence and assembly of the genome of Seiridium unicorne, isolate CBS 538.82, causal agent of cypress canker disease.</title>
        <authorList>
            <person name="Scali E."/>
            <person name="Rocca G.D."/>
            <person name="Danti R."/>
            <person name="Garbelotto M."/>
            <person name="Barberini S."/>
            <person name="Baroncelli R."/>
            <person name="Emiliani G."/>
        </authorList>
    </citation>
    <scope>NUCLEOTIDE SEQUENCE [LARGE SCALE GENOMIC DNA]</scope>
    <source>
        <strain evidence="4 5">BM-138-508</strain>
    </source>
</reference>
<dbReference type="InterPro" id="IPR008928">
    <property type="entry name" value="6-hairpin_glycosidase_sf"/>
</dbReference>